<dbReference type="AlphaFoldDB" id="A0A7E4VKC9"/>
<sequence length="116" mass="13127">MGVRASDQVATSQPVGPSSDETKKDVILLSTEAFCLFLVFVVRVPKESFPAVVTSLGRVSVFLYRYISNNLKALCYSHLHPQKILANNAADAIYRRTRLCKFWRRVPFWACAVFMP</sequence>
<feature type="region of interest" description="Disordered" evidence="1">
    <location>
        <begin position="1"/>
        <end position="21"/>
    </location>
</feature>
<organism evidence="2 3">
    <name type="scientific">Panagrellus redivivus</name>
    <name type="common">Microworm</name>
    <dbReference type="NCBI Taxonomy" id="6233"/>
    <lineage>
        <taxon>Eukaryota</taxon>
        <taxon>Metazoa</taxon>
        <taxon>Ecdysozoa</taxon>
        <taxon>Nematoda</taxon>
        <taxon>Chromadorea</taxon>
        <taxon>Rhabditida</taxon>
        <taxon>Tylenchina</taxon>
        <taxon>Panagrolaimomorpha</taxon>
        <taxon>Panagrolaimoidea</taxon>
        <taxon>Panagrolaimidae</taxon>
        <taxon>Panagrellus</taxon>
    </lineage>
</organism>
<protein>
    <submittedName>
        <fullName evidence="3">Transmembrane protein</fullName>
    </submittedName>
</protein>
<evidence type="ECO:0000313" key="2">
    <source>
        <dbReference type="Proteomes" id="UP000492821"/>
    </source>
</evidence>
<evidence type="ECO:0000313" key="3">
    <source>
        <dbReference type="WBParaSite" id="Pan_g21996.t1"/>
    </source>
</evidence>
<reference evidence="2" key="1">
    <citation type="journal article" date="2013" name="Genetics">
        <title>The draft genome and transcriptome of Panagrellus redivivus are shaped by the harsh demands of a free-living lifestyle.</title>
        <authorList>
            <person name="Srinivasan J."/>
            <person name="Dillman A.R."/>
            <person name="Macchietto M.G."/>
            <person name="Heikkinen L."/>
            <person name="Lakso M."/>
            <person name="Fracchia K.M."/>
            <person name="Antoshechkin I."/>
            <person name="Mortazavi A."/>
            <person name="Wong G."/>
            <person name="Sternberg P.W."/>
        </authorList>
    </citation>
    <scope>NUCLEOTIDE SEQUENCE [LARGE SCALE GENOMIC DNA]</scope>
    <source>
        <strain evidence="2">MT8872</strain>
    </source>
</reference>
<proteinExistence type="predicted"/>
<reference evidence="3" key="2">
    <citation type="submission" date="2020-10" db="UniProtKB">
        <authorList>
            <consortium name="WormBaseParasite"/>
        </authorList>
    </citation>
    <scope>IDENTIFICATION</scope>
</reference>
<name>A0A7E4VKC9_PANRE</name>
<dbReference type="WBParaSite" id="Pan_g21996.t1">
    <property type="protein sequence ID" value="Pan_g21996.t1"/>
    <property type="gene ID" value="Pan_g21996"/>
</dbReference>
<dbReference type="Proteomes" id="UP000492821">
    <property type="component" value="Unassembled WGS sequence"/>
</dbReference>
<keyword evidence="2" id="KW-1185">Reference proteome</keyword>
<accession>A0A7E4VKC9</accession>
<evidence type="ECO:0000256" key="1">
    <source>
        <dbReference type="SAM" id="MobiDB-lite"/>
    </source>
</evidence>